<protein>
    <submittedName>
        <fullName evidence="1">Uncharacterized protein</fullName>
    </submittedName>
</protein>
<gene>
    <name evidence="1" type="ORF">FBY41_3536</name>
</gene>
<dbReference type="AlphaFoldDB" id="A0A543HIK3"/>
<dbReference type="EMBL" id="VFPM01000003">
    <property type="protein sequence ID" value="TQM58176.1"/>
    <property type="molecule type" value="Genomic_DNA"/>
</dbReference>
<name>A0A543HIK3_9MICO</name>
<evidence type="ECO:0000313" key="2">
    <source>
        <dbReference type="Proteomes" id="UP000316747"/>
    </source>
</evidence>
<sequence>MVRAPTYDDGVSELPASVRLALWVTAAWRGDLPTREALAQSFPDLDHVAGDLARLDVWRDLGEGALFVALPRPGDVSGMPRASTAATAHAAEAGECVYVAGIGGLLVPTLTSFGPEGDTGHRVDWTAYDADPVPRHRLEMLDLRDVERTLMTRLAEHTARLAGIGGQPWGQEARAAAESDLDTRLWGVPRTTPGRALRLMSLAGTASQLADRAASLTALGSSGVDTATMSSRSAALRSLGGDADTALAEATNVAVMTLAGWRPA</sequence>
<reference evidence="1 2" key="1">
    <citation type="submission" date="2019-06" db="EMBL/GenBank/DDBJ databases">
        <title>Genome sequencing of plant associated microbes to promote plant fitness in Sorghum bicolor and Oryza sativa.</title>
        <authorList>
            <person name="Coleman-Derr D."/>
        </authorList>
    </citation>
    <scope>NUCLEOTIDE SEQUENCE [LARGE SCALE GENOMIC DNA]</scope>
    <source>
        <strain evidence="1 2">KV-663</strain>
    </source>
</reference>
<accession>A0A543HIK3</accession>
<organism evidence="1 2">
    <name type="scientific">Humibacillus xanthopallidus</name>
    <dbReference type="NCBI Taxonomy" id="412689"/>
    <lineage>
        <taxon>Bacteria</taxon>
        <taxon>Bacillati</taxon>
        <taxon>Actinomycetota</taxon>
        <taxon>Actinomycetes</taxon>
        <taxon>Micrococcales</taxon>
        <taxon>Intrasporangiaceae</taxon>
        <taxon>Humibacillus</taxon>
    </lineage>
</organism>
<dbReference type="Proteomes" id="UP000316747">
    <property type="component" value="Unassembled WGS sequence"/>
</dbReference>
<comment type="caution">
    <text evidence="1">The sequence shown here is derived from an EMBL/GenBank/DDBJ whole genome shotgun (WGS) entry which is preliminary data.</text>
</comment>
<keyword evidence="2" id="KW-1185">Reference proteome</keyword>
<evidence type="ECO:0000313" key="1">
    <source>
        <dbReference type="EMBL" id="TQM58176.1"/>
    </source>
</evidence>
<proteinExistence type="predicted"/>